<dbReference type="PANTHER" id="PTHR42945">
    <property type="entry name" value="HISTIDINE BIOSYNTHESIS BIFUNCTIONAL PROTEIN"/>
    <property type="match status" value="1"/>
</dbReference>
<comment type="pathway">
    <text evidence="2 7">Amino-acid biosynthesis; L-histidine biosynthesis; L-histidine from 5-phospho-alpha-D-ribose 1-diphosphate: step 3/9.</text>
</comment>
<organism evidence="9 10">
    <name type="scientific">Ktedonobacter robiniae</name>
    <dbReference type="NCBI Taxonomy" id="2778365"/>
    <lineage>
        <taxon>Bacteria</taxon>
        <taxon>Bacillati</taxon>
        <taxon>Chloroflexota</taxon>
        <taxon>Ktedonobacteria</taxon>
        <taxon>Ktedonobacterales</taxon>
        <taxon>Ktedonobacteraceae</taxon>
        <taxon>Ktedonobacter</taxon>
    </lineage>
</organism>
<evidence type="ECO:0000313" key="9">
    <source>
        <dbReference type="EMBL" id="GHO55721.1"/>
    </source>
</evidence>
<feature type="binding site" evidence="7">
    <location>
        <position position="93"/>
    </location>
    <ligand>
        <name>Zn(2+)</name>
        <dbReference type="ChEBI" id="CHEBI:29105"/>
        <note>ligand shared between dimeric partners</note>
    </ligand>
</feature>
<protein>
    <recommendedName>
        <fullName evidence="7">Phosphoribosyl-AMP cyclohydrolase</fullName>
        <shortName evidence="7">PRA-CH</shortName>
        <ecNumber evidence="7">3.5.4.19</ecNumber>
    </recommendedName>
</protein>
<dbReference type="InterPro" id="IPR026660">
    <property type="entry name" value="PRA-CH"/>
</dbReference>
<dbReference type="RefSeq" id="WP_201372281.1">
    <property type="nucleotide sequence ID" value="NZ_BNJG01000001.1"/>
</dbReference>
<keyword evidence="7" id="KW-0862">Zinc</keyword>
<comment type="cofactor">
    <cofactor evidence="7">
        <name>Zn(2+)</name>
        <dbReference type="ChEBI" id="CHEBI:29105"/>
    </cofactor>
    <text evidence="7">Binds 1 zinc ion per subunit.</text>
</comment>
<comment type="subunit">
    <text evidence="7">Homodimer.</text>
</comment>
<evidence type="ECO:0000259" key="8">
    <source>
        <dbReference type="Pfam" id="PF01502"/>
    </source>
</evidence>
<keyword evidence="5 7" id="KW-0378">Hydrolase</keyword>
<comment type="caution">
    <text evidence="9">The sequence shown here is derived from an EMBL/GenBank/DDBJ whole genome shotgun (WGS) entry which is preliminary data.</text>
</comment>
<name>A0ABQ3USL4_9CHLR</name>
<keyword evidence="7" id="KW-0479">Metal-binding</keyword>
<evidence type="ECO:0000256" key="1">
    <source>
        <dbReference type="ARBA" id="ARBA00000024"/>
    </source>
</evidence>
<dbReference type="PANTHER" id="PTHR42945:SF1">
    <property type="entry name" value="HISTIDINE BIOSYNTHESIS BIFUNCTIONAL PROTEIN HIS7"/>
    <property type="match status" value="1"/>
</dbReference>
<evidence type="ECO:0000256" key="6">
    <source>
        <dbReference type="ARBA" id="ARBA00023102"/>
    </source>
</evidence>
<feature type="binding site" evidence="7">
    <location>
        <position position="76"/>
    </location>
    <ligand>
        <name>Zn(2+)</name>
        <dbReference type="ChEBI" id="CHEBI:29105"/>
        <note>ligand shared between dimeric partners</note>
    </ligand>
</feature>
<dbReference type="EC" id="3.5.4.19" evidence="7"/>
<sequence>MSELPLKFDRQGLIPVVIQDDATNEVLMVAFMNDKALERTRESGYTHFYSRSRNTIWRKGEQSGHTQQVRGIFVNCEENSIVIRVIQQGEAACHEGYRSCYYRRLEDDNSYVTIAKRIFDPQQVYTHAAGVKQEQAKDKEHISVETEQKLQDTLRQLYGVYIYLRDHDLSEESNTSRLLQERSQSYLASRLGDELEELAEVQSGEHVHSGRQSDTVLEGSQVGYWLFLLAAGCSIPYPDFEPHQALLEGYHGRYSDSRVIELREECARMVASDQPETISRGLTIGFMLIGWACAAAGVDPLAPAEFDLGQMRRKGLVQ</sequence>
<evidence type="ECO:0000256" key="4">
    <source>
        <dbReference type="ARBA" id="ARBA00022605"/>
    </source>
</evidence>
<proteinExistence type="inferred from homology"/>
<keyword evidence="6 7" id="KW-0368">Histidine biosynthesis</keyword>
<keyword evidence="10" id="KW-1185">Reference proteome</keyword>
<dbReference type="HAMAP" id="MF_01021">
    <property type="entry name" value="HisI"/>
    <property type="match status" value="1"/>
</dbReference>
<reference evidence="9 10" key="1">
    <citation type="journal article" date="2021" name="Int. J. Syst. Evol. Microbiol.">
        <title>Reticulibacter mediterranei gen. nov., sp. nov., within the new family Reticulibacteraceae fam. nov., and Ktedonospora formicarum gen. nov., sp. nov., Ktedonobacter robiniae sp. nov., Dictyobacter formicarum sp. nov. and Dictyobacter arantiisoli sp. nov., belonging to the class Ktedonobacteria.</title>
        <authorList>
            <person name="Yabe S."/>
            <person name="Zheng Y."/>
            <person name="Wang C.M."/>
            <person name="Sakai Y."/>
            <person name="Abe K."/>
            <person name="Yokota A."/>
            <person name="Donadio S."/>
            <person name="Cavaletti L."/>
            <person name="Monciardini P."/>
        </authorList>
    </citation>
    <scope>NUCLEOTIDE SEQUENCE [LARGE SCALE GENOMIC DNA]</scope>
    <source>
        <strain evidence="9 10">SOSP1-30</strain>
    </source>
</reference>
<feature type="binding site" evidence="7">
    <location>
        <position position="100"/>
    </location>
    <ligand>
        <name>Zn(2+)</name>
        <dbReference type="ChEBI" id="CHEBI:29105"/>
        <note>ligand shared between dimeric partners</note>
    </ligand>
</feature>
<evidence type="ECO:0000256" key="3">
    <source>
        <dbReference type="ARBA" id="ARBA00022490"/>
    </source>
</evidence>
<evidence type="ECO:0000256" key="2">
    <source>
        <dbReference type="ARBA" id="ARBA00005169"/>
    </source>
</evidence>
<comment type="catalytic activity">
    <reaction evidence="1 7">
        <text>1-(5-phospho-beta-D-ribosyl)-5'-AMP + H2O = 1-(5-phospho-beta-D-ribosyl)-5-[(5-phospho-beta-D-ribosylamino)methylideneamino]imidazole-4-carboxamide</text>
        <dbReference type="Rhea" id="RHEA:20049"/>
        <dbReference type="ChEBI" id="CHEBI:15377"/>
        <dbReference type="ChEBI" id="CHEBI:58435"/>
        <dbReference type="ChEBI" id="CHEBI:59457"/>
        <dbReference type="EC" id="3.5.4.19"/>
    </reaction>
</comment>
<feature type="domain" description="Phosphoribosyl-AMP cyclohydrolase" evidence="8">
    <location>
        <begin position="28"/>
        <end position="102"/>
    </location>
</feature>
<comment type="caution">
    <text evidence="7">Lacks conserved residue(s) required for the propagation of feature annotation.</text>
</comment>
<gene>
    <name evidence="7" type="primary">hisI</name>
    <name evidence="9" type="ORF">KSB_41960</name>
</gene>
<dbReference type="Pfam" id="PF01502">
    <property type="entry name" value="PRA-CH"/>
    <property type="match status" value="1"/>
</dbReference>
<evidence type="ECO:0000313" key="10">
    <source>
        <dbReference type="Proteomes" id="UP000654345"/>
    </source>
</evidence>
<comment type="function">
    <text evidence="7">Catalyzes the hydrolysis of the adenine ring of phosphoribosyl-AMP.</text>
</comment>
<keyword evidence="4 7" id="KW-0028">Amino-acid biosynthesis</keyword>
<dbReference type="Gene3D" id="3.10.20.810">
    <property type="entry name" value="Phosphoribosyl-AMP cyclohydrolase"/>
    <property type="match status" value="1"/>
</dbReference>
<evidence type="ECO:0000256" key="5">
    <source>
        <dbReference type="ARBA" id="ARBA00022801"/>
    </source>
</evidence>
<dbReference type="EMBL" id="BNJG01000001">
    <property type="protein sequence ID" value="GHO55721.1"/>
    <property type="molecule type" value="Genomic_DNA"/>
</dbReference>
<dbReference type="Proteomes" id="UP000654345">
    <property type="component" value="Unassembled WGS sequence"/>
</dbReference>
<dbReference type="InterPro" id="IPR002496">
    <property type="entry name" value="PRib_AMP_CycHydrolase_dom"/>
</dbReference>
<keyword evidence="3 7" id="KW-0963">Cytoplasm</keyword>
<accession>A0ABQ3USL4</accession>
<evidence type="ECO:0000256" key="7">
    <source>
        <dbReference type="HAMAP-Rule" id="MF_01021"/>
    </source>
</evidence>
<comment type="similarity">
    <text evidence="7">Belongs to the PRA-CH family.</text>
</comment>
<dbReference type="SUPFAM" id="SSF141734">
    <property type="entry name" value="HisI-like"/>
    <property type="match status" value="1"/>
</dbReference>
<dbReference type="NCBIfam" id="NF000768">
    <property type="entry name" value="PRK00051.1"/>
    <property type="match status" value="1"/>
</dbReference>
<comment type="subcellular location">
    <subcellularLocation>
        <location evidence="7">Cytoplasm</location>
    </subcellularLocation>
</comment>
<dbReference type="InterPro" id="IPR038019">
    <property type="entry name" value="PRib_AMP_CycHydrolase_sf"/>
</dbReference>